<keyword evidence="2" id="KW-1185">Reference proteome</keyword>
<reference evidence="2" key="1">
    <citation type="submission" date="2016-02" db="EMBL/GenBank/DDBJ databases">
        <authorList>
            <person name="Shin S.-K."/>
            <person name="Yi H."/>
            <person name="Kim E."/>
        </authorList>
    </citation>
    <scope>NUCLEOTIDE SEQUENCE [LARGE SCALE GENOMIC DNA]</scope>
    <source>
        <strain evidence="2">LPB0003</strain>
    </source>
</reference>
<evidence type="ECO:0000313" key="1">
    <source>
        <dbReference type="EMBL" id="OBY62882.1"/>
    </source>
</evidence>
<protein>
    <recommendedName>
        <fullName evidence="3">DUF4397 domain-containing protein</fullName>
    </recommendedName>
</protein>
<sequence>MLTFLYCSDDSNFHKTATIKVVNLINGVDNVIVKNGSYPINYATTEAKVGFDEFRNFFIEESISNQVEVVTENDTLNPIYSESLNLKGIHSLYLSGTFGDEEVLLVGDNFKQFTDSVVGVRFINLSKSSGPIDISIDRQNSNVISGLIYRTISDYIEFPAKKVDGSYTFEFMDNLGNVSITNFTINPLDKNDVSVKKNLTLVITERELFGGLRYRFTRFNNY</sequence>
<dbReference type="AlphaFoldDB" id="A0A1B8TTD4"/>
<gene>
    <name evidence="1" type="ORF">LPB3_12135</name>
</gene>
<dbReference type="KEGG" id="pob:LPB03_12120"/>
<dbReference type="Proteomes" id="UP000092584">
    <property type="component" value="Unassembled WGS sequence"/>
</dbReference>
<accession>A0A1B8TTD4</accession>
<evidence type="ECO:0000313" key="2">
    <source>
        <dbReference type="Proteomes" id="UP000092584"/>
    </source>
</evidence>
<name>A0A1B8TTD4_9FLAO</name>
<evidence type="ECO:0008006" key="3">
    <source>
        <dbReference type="Google" id="ProtNLM"/>
    </source>
</evidence>
<proteinExistence type="predicted"/>
<comment type="caution">
    <text evidence="1">The sequence shown here is derived from an EMBL/GenBank/DDBJ whole genome shotgun (WGS) entry which is preliminary data.</text>
</comment>
<dbReference type="EMBL" id="LSFM01000023">
    <property type="protein sequence ID" value="OBY62882.1"/>
    <property type="molecule type" value="Genomic_DNA"/>
</dbReference>
<organism evidence="1 2">
    <name type="scientific">Polaribacter vadi</name>
    <dbReference type="NCBI Taxonomy" id="1774273"/>
    <lineage>
        <taxon>Bacteria</taxon>
        <taxon>Pseudomonadati</taxon>
        <taxon>Bacteroidota</taxon>
        <taxon>Flavobacteriia</taxon>
        <taxon>Flavobacteriales</taxon>
        <taxon>Flavobacteriaceae</taxon>
    </lineage>
</organism>